<protein>
    <recommendedName>
        <fullName evidence="3">SGNH/GDSL hydrolase family protein</fullName>
    </recommendedName>
</protein>
<sequence>MGDSMAQGFKNGGVYRTDLSFPAILKRSLQPSAEFDLPSFSAQAGIPINIEVLIRGLAEKYGNGITLGNSIGAGSEIYKTLRRIKSYWEGHLKSLKVEQDTPFHNQAIWGFTISDCILMSEEYCRKYISTNRPEYSVFNVLPDHAMYITARLVLNPSFSKKFENNSMVDNLRLLSEDGGIENLIVCIGHNNVVGAVTNLDIQYSEESDLNARYADRNCTVFRPEHFKSELRSLYEEIAKLNTKNVFVPTIPYVTIPPAIRGVNEDKEKPRSGYFDYYSRFWIWDEDFDPDKHPHLTKDDAIELDIVVDQYNAIIQKLADEYEFCVVPVHKYVRAAARRRLGKDNVSPFPPGFVKALQKNEKTTYLVEDLENIRISTDYLRLDEDTGKIDRGGIFSLDGLHPSTIGYGLIANIYKMSMEKRKVEFEKPIDWDYIIESETLITDPPPLMKDLRVLLKFLALSRQERLTFLGKNLLQLVLEAFSSKPELD</sequence>
<dbReference type="Proteomes" id="UP001165366">
    <property type="component" value="Unassembled WGS sequence"/>
</dbReference>
<dbReference type="RefSeq" id="WP_237853091.1">
    <property type="nucleotide sequence ID" value="NZ_JAKLWS010000006.1"/>
</dbReference>
<keyword evidence="2" id="KW-1185">Reference proteome</keyword>
<comment type="caution">
    <text evidence="1">The sequence shown here is derived from an EMBL/GenBank/DDBJ whole genome shotgun (WGS) entry which is preliminary data.</text>
</comment>
<name>A0ABS9KBQ8_9BACT</name>
<reference evidence="1" key="1">
    <citation type="submission" date="2022-01" db="EMBL/GenBank/DDBJ databases">
        <authorList>
            <person name="Wang Y."/>
        </authorList>
    </citation>
    <scope>NUCLEOTIDE SEQUENCE</scope>
    <source>
        <strain evidence="1">WB101</strain>
    </source>
</reference>
<proteinExistence type="predicted"/>
<reference evidence="1" key="2">
    <citation type="submission" date="2024-05" db="EMBL/GenBank/DDBJ databases">
        <title>Rhodohalobacter halophilus gen. nov., sp. nov., a moderately halophilic member of the family Balneolaceae.</title>
        <authorList>
            <person name="Xia J."/>
        </authorList>
    </citation>
    <scope>NUCLEOTIDE SEQUENCE</scope>
    <source>
        <strain evidence="1">WB101</strain>
    </source>
</reference>
<gene>
    <name evidence="1" type="ORF">L6773_06695</name>
</gene>
<accession>A0ABS9KBQ8</accession>
<evidence type="ECO:0000313" key="2">
    <source>
        <dbReference type="Proteomes" id="UP001165366"/>
    </source>
</evidence>
<dbReference type="Gene3D" id="3.40.50.1110">
    <property type="entry name" value="SGNH hydrolase"/>
    <property type="match status" value="1"/>
</dbReference>
<dbReference type="InterPro" id="IPR036514">
    <property type="entry name" value="SGNH_hydro_sf"/>
</dbReference>
<dbReference type="EMBL" id="JAKLWS010000006">
    <property type="protein sequence ID" value="MCG2588248.1"/>
    <property type="molecule type" value="Genomic_DNA"/>
</dbReference>
<evidence type="ECO:0000313" key="1">
    <source>
        <dbReference type="EMBL" id="MCG2588248.1"/>
    </source>
</evidence>
<organism evidence="1 2">
    <name type="scientific">Rhodohalobacter sulfatireducens</name>
    <dbReference type="NCBI Taxonomy" id="2911366"/>
    <lineage>
        <taxon>Bacteria</taxon>
        <taxon>Pseudomonadati</taxon>
        <taxon>Balneolota</taxon>
        <taxon>Balneolia</taxon>
        <taxon>Balneolales</taxon>
        <taxon>Balneolaceae</taxon>
        <taxon>Rhodohalobacter</taxon>
    </lineage>
</organism>
<dbReference type="SUPFAM" id="SSF52266">
    <property type="entry name" value="SGNH hydrolase"/>
    <property type="match status" value="1"/>
</dbReference>
<evidence type="ECO:0008006" key="3">
    <source>
        <dbReference type="Google" id="ProtNLM"/>
    </source>
</evidence>